<dbReference type="SUPFAM" id="SSF55200">
    <property type="entry name" value="Translation initiation factor IF3, C-terminal domain"/>
    <property type="match status" value="1"/>
</dbReference>
<dbReference type="Gene3D" id="3.10.20.80">
    <property type="entry name" value="Translation initiation factor 3 (IF-3), N-terminal domain"/>
    <property type="match status" value="1"/>
</dbReference>
<evidence type="ECO:0000256" key="1">
    <source>
        <dbReference type="ARBA" id="ARBA00005439"/>
    </source>
</evidence>
<dbReference type="InterPro" id="IPR036788">
    <property type="entry name" value="T_IF-3_C_sf"/>
</dbReference>
<dbReference type="SUPFAM" id="SSF54364">
    <property type="entry name" value="Translation initiation factor IF3, N-terminal domain"/>
    <property type="match status" value="1"/>
</dbReference>
<comment type="similarity">
    <text evidence="1">Belongs to the IF-3 family.</text>
</comment>
<dbReference type="NCBIfam" id="TIGR00168">
    <property type="entry name" value="infC"/>
    <property type="match status" value="1"/>
</dbReference>
<dbReference type="InterPro" id="IPR019815">
    <property type="entry name" value="Translation_initiation_fac_3_C"/>
</dbReference>
<evidence type="ECO:0000259" key="6">
    <source>
        <dbReference type="Pfam" id="PF05198"/>
    </source>
</evidence>
<dbReference type="InterPro" id="IPR001288">
    <property type="entry name" value="Translation_initiation_fac_3"/>
</dbReference>
<proteinExistence type="inferred from homology"/>
<dbReference type="Pfam" id="PF05198">
    <property type="entry name" value="IF3_N"/>
    <property type="match status" value="1"/>
</dbReference>
<evidence type="ECO:0000256" key="2">
    <source>
        <dbReference type="ARBA" id="ARBA00022540"/>
    </source>
</evidence>
<dbReference type="GO" id="GO:0043022">
    <property type="term" value="F:ribosome binding"/>
    <property type="evidence" value="ECO:0007669"/>
    <property type="project" value="TreeGrafter"/>
</dbReference>
<protein>
    <recommendedName>
        <fullName evidence="4">Translation initiation factor IF-3</fullName>
    </recommendedName>
</protein>
<evidence type="ECO:0000259" key="5">
    <source>
        <dbReference type="Pfam" id="PF00707"/>
    </source>
</evidence>
<feature type="domain" description="Translation initiation factor 3 C-terminal" evidence="5">
    <location>
        <begin position="96"/>
        <end position="178"/>
    </location>
</feature>
<dbReference type="GO" id="GO:0003743">
    <property type="term" value="F:translation initiation factor activity"/>
    <property type="evidence" value="ECO:0007669"/>
    <property type="project" value="UniProtKB-UniRule"/>
</dbReference>
<accession>A0A1F7GKP3</accession>
<organism evidence="7 8">
    <name type="scientific">Candidatus Roizmanbacteria bacterium RIFCSPHIGHO2_01_FULL_39_24</name>
    <dbReference type="NCBI Taxonomy" id="1802032"/>
    <lineage>
        <taxon>Bacteria</taxon>
        <taxon>Candidatus Roizmaniibacteriota</taxon>
    </lineage>
</organism>
<dbReference type="Gene3D" id="3.30.110.10">
    <property type="entry name" value="Translation initiation factor 3 (IF-3), C-terminal domain"/>
    <property type="match status" value="1"/>
</dbReference>
<evidence type="ECO:0000256" key="4">
    <source>
        <dbReference type="NCBIfam" id="TIGR00168"/>
    </source>
</evidence>
<dbReference type="PANTHER" id="PTHR10938">
    <property type="entry name" value="TRANSLATION INITIATION FACTOR IF-3"/>
    <property type="match status" value="1"/>
</dbReference>
<keyword evidence="3" id="KW-0648">Protein biosynthesis</keyword>
<dbReference type="InterPro" id="IPR019814">
    <property type="entry name" value="Translation_initiation_fac_3_N"/>
</dbReference>
<evidence type="ECO:0000313" key="7">
    <source>
        <dbReference type="EMBL" id="OGK19620.1"/>
    </source>
</evidence>
<name>A0A1F7GKP3_9BACT</name>
<dbReference type="InterPro" id="IPR036787">
    <property type="entry name" value="T_IF-3_N_sf"/>
</dbReference>
<sequence length="181" mass="20778">MRTNNKGYKRESKVWYTRNDYITAPEVRLIDEAGKQLDVFKREDALAMAREREVDLVLIAPQAKPPVAKLIDFQKFLYQEEKKKKEAKKGIKKSATKDVQLSLFIGQNDLERQLNKAHEFIADGHQVRVKLALRGRELGKKTMAFDLLNKFLAQIPEGQVASEPKFQGRVLLAVVARKKKS</sequence>
<dbReference type="EMBL" id="MFZH01000008">
    <property type="protein sequence ID" value="OGK19620.1"/>
    <property type="molecule type" value="Genomic_DNA"/>
</dbReference>
<gene>
    <name evidence="7" type="ORF">A2799_04635</name>
</gene>
<dbReference type="PANTHER" id="PTHR10938:SF0">
    <property type="entry name" value="TRANSLATION INITIATION FACTOR IF-3, MITOCHONDRIAL"/>
    <property type="match status" value="1"/>
</dbReference>
<evidence type="ECO:0000256" key="3">
    <source>
        <dbReference type="ARBA" id="ARBA00022917"/>
    </source>
</evidence>
<dbReference type="GO" id="GO:0032790">
    <property type="term" value="P:ribosome disassembly"/>
    <property type="evidence" value="ECO:0007669"/>
    <property type="project" value="TreeGrafter"/>
</dbReference>
<reference evidence="7 8" key="1">
    <citation type="journal article" date="2016" name="Nat. Commun.">
        <title>Thousands of microbial genomes shed light on interconnected biogeochemical processes in an aquifer system.</title>
        <authorList>
            <person name="Anantharaman K."/>
            <person name="Brown C.T."/>
            <person name="Hug L.A."/>
            <person name="Sharon I."/>
            <person name="Castelle C.J."/>
            <person name="Probst A.J."/>
            <person name="Thomas B.C."/>
            <person name="Singh A."/>
            <person name="Wilkins M.J."/>
            <person name="Karaoz U."/>
            <person name="Brodie E.L."/>
            <person name="Williams K.H."/>
            <person name="Hubbard S.S."/>
            <person name="Banfield J.F."/>
        </authorList>
    </citation>
    <scope>NUCLEOTIDE SEQUENCE [LARGE SCALE GENOMIC DNA]</scope>
</reference>
<keyword evidence="2 7" id="KW-0396">Initiation factor</keyword>
<dbReference type="Proteomes" id="UP000176850">
    <property type="component" value="Unassembled WGS sequence"/>
</dbReference>
<dbReference type="Pfam" id="PF00707">
    <property type="entry name" value="IF3_C"/>
    <property type="match status" value="1"/>
</dbReference>
<dbReference type="AlphaFoldDB" id="A0A1F7GKP3"/>
<dbReference type="GO" id="GO:0005737">
    <property type="term" value="C:cytoplasm"/>
    <property type="evidence" value="ECO:0007669"/>
    <property type="project" value="UniProtKB-ARBA"/>
</dbReference>
<feature type="domain" description="Translation initiation factor 3 N-terminal" evidence="6">
    <location>
        <begin position="19"/>
        <end position="87"/>
    </location>
</feature>
<comment type="caution">
    <text evidence="7">The sequence shown here is derived from an EMBL/GenBank/DDBJ whole genome shotgun (WGS) entry which is preliminary data.</text>
</comment>
<evidence type="ECO:0000313" key="8">
    <source>
        <dbReference type="Proteomes" id="UP000176850"/>
    </source>
</evidence>